<gene>
    <name evidence="1" type="ORF">LA5096_04898</name>
</gene>
<protein>
    <submittedName>
        <fullName evidence="1">Uncharacterized protein</fullName>
    </submittedName>
</protein>
<name>A0A0M6ZC26_9HYPH</name>
<dbReference type="EMBL" id="CXWC01000013">
    <property type="protein sequence ID" value="CTQ76827.1"/>
    <property type="molecule type" value="Genomic_DNA"/>
</dbReference>
<dbReference type="Proteomes" id="UP000049983">
    <property type="component" value="Unassembled WGS sequence"/>
</dbReference>
<evidence type="ECO:0000313" key="2">
    <source>
        <dbReference type="Proteomes" id="UP000049983"/>
    </source>
</evidence>
<dbReference type="AlphaFoldDB" id="A0A0M6ZC26"/>
<organism evidence="1 2">
    <name type="scientific">Roseibium album</name>
    <dbReference type="NCBI Taxonomy" id="311410"/>
    <lineage>
        <taxon>Bacteria</taxon>
        <taxon>Pseudomonadati</taxon>
        <taxon>Pseudomonadota</taxon>
        <taxon>Alphaproteobacteria</taxon>
        <taxon>Hyphomicrobiales</taxon>
        <taxon>Stappiaceae</taxon>
        <taxon>Roseibium</taxon>
    </lineage>
</organism>
<proteinExistence type="predicted"/>
<keyword evidence="2" id="KW-1185">Reference proteome</keyword>
<dbReference type="RefSeq" id="WP_055117412.1">
    <property type="nucleotide sequence ID" value="NZ_CXWA01000004.1"/>
</dbReference>
<dbReference type="GeneID" id="97672177"/>
<sequence>MNTSQKETSPRGLSIIGNTFEKFGSISSATAIVITGDGATVFPMTNLTELMSTVVGNRSNMQYLDGPTEVFKTGISSHSLHEQ</sequence>
<evidence type="ECO:0000313" key="1">
    <source>
        <dbReference type="EMBL" id="CTQ76827.1"/>
    </source>
</evidence>
<dbReference type="STRING" id="311410.LA5095_03616"/>
<accession>A0A0M6ZC26</accession>
<reference evidence="2" key="1">
    <citation type="submission" date="2015-07" db="EMBL/GenBank/DDBJ databases">
        <authorList>
            <person name="Rodrigo-Torres Lidia"/>
            <person name="Arahal R.David."/>
        </authorList>
    </citation>
    <scope>NUCLEOTIDE SEQUENCE [LARGE SCALE GENOMIC DNA]</scope>
    <source>
        <strain evidence="2">CECT 5096</strain>
    </source>
</reference>